<dbReference type="AlphaFoldDB" id="E0SJW7"/>
<gene>
    <name evidence="2" type="ordered locus">Dda3937_00321</name>
</gene>
<dbReference type="EMBL" id="CP002038">
    <property type="protein sequence ID" value="ADN00406.1"/>
    <property type="molecule type" value="Genomic_DNA"/>
</dbReference>
<dbReference type="eggNOG" id="ENOG5031ENJ">
    <property type="taxonomic scope" value="Bacteria"/>
</dbReference>
<feature type="region of interest" description="Disordered" evidence="1">
    <location>
        <begin position="1"/>
        <end position="38"/>
    </location>
</feature>
<evidence type="ECO:0000313" key="3">
    <source>
        <dbReference type="Proteomes" id="UP000006859"/>
    </source>
</evidence>
<sequence>MTTIPTFGSYTVADPNTEQSWRVTPSTAEQPGDNNGAVAGEVKIDRQDVNISAEALGKYQAYIEARKAGDATSAQLTISEGTAIDVPDALSEEELAELMKPTDTWTERMKIVDQETLNLRSVSSQIESTYMSFLEQLGKDNPDLKGATFGFSVSKYNRIVVTGAEGLSQEQIQRLERALNSSRELVDQANKLADTQIALFEAESPNAVIAFNRDNYAQTIDIGAELLTRNRARYAARDGSANDVHQKNWDNNWRQQLARKGVRISNEGIEA</sequence>
<evidence type="ECO:0000256" key="1">
    <source>
        <dbReference type="SAM" id="MobiDB-lite"/>
    </source>
</evidence>
<proteinExistence type="predicted"/>
<organism evidence="2 3">
    <name type="scientific">Dickeya dadantii (strain 3937)</name>
    <name type="common">Erwinia chrysanthemi (strain 3937)</name>
    <dbReference type="NCBI Taxonomy" id="198628"/>
    <lineage>
        <taxon>Bacteria</taxon>
        <taxon>Pseudomonadati</taxon>
        <taxon>Pseudomonadota</taxon>
        <taxon>Gammaproteobacteria</taxon>
        <taxon>Enterobacterales</taxon>
        <taxon>Pectobacteriaceae</taxon>
        <taxon>Dickeya</taxon>
    </lineage>
</organism>
<keyword evidence="3" id="KW-1185">Reference proteome</keyword>
<dbReference type="RefSeq" id="WP_013319804.1">
    <property type="nucleotide sequence ID" value="NC_014500.1"/>
</dbReference>
<dbReference type="OrthoDB" id="6898129at2"/>
<dbReference type="Proteomes" id="UP000006859">
    <property type="component" value="Chromosome"/>
</dbReference>
<dbReference type="PATRIC" id="fig|198628.6.peg.4152"/>
<dbReference type="HOGENOM" id="CLU_1025764_0_0_6"/>
<protein>
    <submittedName>
        <fullName evidence="2">Uncharacterized protein</fullName>
    </submittedName>
</protein>
<name>E0SJW7_DICD3</name>
<accession>E0SJW7</accession>
<dbReference type="KEGG" id="ddd:Dda3937_00321"/>
<evidence type="ECO:0000313" key="2">
    <source>
        <dbReference type="EMBL" id="ADN00406.1"/>
    </source>
</evidence>
<reference evidence="2 3" key="1">
    <citation type="journal article" date="2011" name="J. Bacteriol.">
        <title>Genome sequence of the plant-pathogenic bacterium Dickeya dadantii 3937.</title>
        <authorList>
            <person name="Glasner J.D."/>
            <person name="Yang C.H."/>
            <person name="Reverchon S."/>
            <person name="Hugouvieux-Cotte-Pattat N."/>
            <person name="Condemine G."/>
            <person name="Bohin J.P."/>
            <person name="Van Gijsegem F."/>
            <person name="Yang S."/>
            <person name="Franza T."/>
            <person name="Expert D."/>
            <person name="Plunkett G. III"/>
            <person name="San Francisco M.J."/>
            <person name="Charkowski A.O."/>
            <person name="Py B."/>
            <person name="Bell K."/>
            <person name="Rauscher L."/>
            <person name="Rodriguez-Palenzuela P."/>
            <person name="Toussaint A."/>
            <person name="Holeva M.C."/>
            <person name="He S.Y."/>
            <person name="Douet V."/>
            <person name="Boccara M."/>
            <person name="Blanco C."/>
            <person name="Toth I."/>
            <person name="Anderson B.D."/>
            <person name="Biehl B.S."/>
            <person name="Mau B."/>
            <person name="Flynn S.M."/>
            <person name="Barras F."/>
            <person name="Lindeberg M."/>
            <person name="Birch P.R."/>
            <person name="Tsuyumu S."/>
            <person name="Shi X."/>
            <person name="Hibbing M."/>
            <person name="Yap M.N."/>
            <person name="Carpentier M."/>
            <person name="Dassa E."/>
            <person name="Umehara M."/>
            <person name="Kim J.F."/>
            <person name="Rusch M."/>
            <person name="Soni P."/>
            <person name="Mayhew G.F."/>
            <person name="Fouts D.E."/>
            <person name="Gill S.R."/>
            <person name="Blattner F.R."/>
            <person name="Keen N.T."/>
            <person name="Perna N.T."/>
        </authorList>
    </citation>
    <scope>NUCLEOTIDE SEQUENCE [LARGE SCALE GENOMIC DNA]</scope>
    <source>
        <strain evidence="2 3">3937</strain>
    </source>
</reference>
<feature type="compositionally biased region" description="Polar residues" evidence="1">
    <location>
        <begin position="1"/>
        <end position="33"/>
    </location>
</feature>